<reference evidence="1" key="1">
    <citation type="submission" date="2023-10" db="EMBL/GenBank/DDBJ databases">
        <title>Genome assembly of Pristionchus species.</title>
        <authorList>
            <person name="Yoshida K."/>
            <person name="Sommer R.J."/>
        </authorList>
    </citation>
    <scope>NUCLEOTIDE SEQUENCE</scope>
    <source>
        <strain evidence="1">RS5133</strain>
    </source>
</reference>
<evidence type="ECO:0000313" key="1">
    <source>
        <dbReference type="EMBL" id="GMT28065.1"/>
    </source>
</evidence>
<proteinExistence type="predicted"/>
<keyword evidence="2" id="KW-1185">Reference proteome</keyword>
<name>A0AAV5WCB2_9BILA</name>
<dbReference type="AlphaFoldDB" id="A0AAV5WCB2"/>
<protein>
    <submittedName>
        <fullName evidence="1">Uncharacterized protein</fullName>
    </submittedName>
</protein>
<dbReference type="Proteomes" id="UP001432322">
    <property type="component" value="Unassembled WGS sequence"/>
</dbReference>
<organism evidence="1 2">
    <name type="scientific">Pristionchus fissidentatus</name>
    <dbReference type="NCBI Taxonomy" id="1538716"/>
    <lineage>
        <taxon>Eukaryota</taxon>
        <taxon>Metazoa</taxon>
        <taxon>Ecdysozoa</taxon>
        <taxon>Nematoda</taxon>
        <taxon>Chromadorea</taxon>
        <taxon>Rhabditida</taxon>
        <taxon>Rhabditina</taxon>
        <taxon>Diplogasteromorpha</taxon>
        <taxon>Diplogasteroidea</taxon>
        <taxon>Neodiplogasteridae</taxon>
        <taxon>Pristionchus</taxon>
    </lineage>
</organism>
<feature type="non-terminal residue" evidence="1">
    <location>
        <position position="69"/>
    </location>
</feature>
<dbReference type="EMBL" id="BTSY01000005">
    <property type="protein sequence ID" value="GMT28065.1"/>
    <property type="molecule type" value="Genomic_DNA"/>
</dbReference>
<evidence type="ECO:0000313" key="2">
    <source>
        <dbReference type="Proteomes" id="UP001432322"/>
    </source>
</evidence>
<feature type="non-terminal residue" evidence="1">
    <location>
        <position position="1"/>
    </location>
</feature>
<gene>
    <name evidence="1" type="ORF">PFISCL1PPCAC_19362</name>
</gene>
<sequence length="69" mass="7171">AGTKPVGGCTRNTLAEVQRILKQHRFAALLVILMSKYVDFPAFPHEKLTISGVTSTSFGGGGAGVAAIL</sequence>
<accession>A0AAV5WCB2</accession>
<comment type="caution">
    <text evidence="1">The sequence shown here is derived from an EMBL/GenBank/DDBJ whole genome shotgun (WGS) entry which is preliminary data.</text>
</comment>